<evidence type="ECO:0000256" key="1">
    <source>
        <dbReference type="SAM" id="Phobius"/>
    </source>
</evidence>
<dbReference type="RefSeq" id="WP_216468844.1">
    <property type="nucleotide sequence ID" value="NZ_JAHLQI010000001.1"/>
</dbReference>
<feature type="transmembrane region" description="Helical" evidence="1">
    <location>
        <begin position="6"/>
        <end position="27"/>
    </location>
</feature>
<feature type="transmembrane region" description="Helical" evidence="1">
    <location>
        <begin position="70"/>
        <end position="89"/>
    </location>
</feature>
<keyword evidence="3" id="KW-1185">Reference proteome</keyword>
<feature type="transmembrane region" description="Helical" evidence="1">
    <location>
        <begin position="101"/>
        <end position="123"/>
    </location>
</feature>
<proteinExistence type="predicted"/>
<keyword evidence="1" id="KW-0812">Transmembrane</keyword>
<comment type="caution">
    <text evidence="2">The sequence shown here is derived from an EMBL/GenBank/DDBJ whole genome shotgun (WGS) entry which is preliminary data.</text>
</comment>
<sequence length="246" mass="29053">MYGDYEGIILASSLTVISSYFAMWCVLNNCLARKNVFKIARSNGIFGILFLPTMKKYVVEYKKMYLFHSIIYWFSLLQAICFATLIIGCKHGVISLWREEWSFLYLMGATLLLGIDIFTFFIWDSCYDSQADLQAVASNKGKYLDDKKFNAREARTRLHVRKNIYVTNKDKFLLSKSGSYITKKRLKMLACNMQSIQVWIEYLTKNDLYFSDDDRIQDMEFVSNEWEQIHYYFQKMHIKQNINAII</sequence>
<evidence type="ECO:0000313" key="3">
    <source>
        <dbReference type="Proteomes" id="UP000783588"/>
    </source>
</evidence>
<organism evidence="2 3">
    <name type="scientific">Butyricicoccus intestinisimiae</name>
    <dbReference type="NCBI Taxonomy" id="2841509"/>
    <lineage>
        <taxon>Bacteria</taxon>
        <taxon>Bacillati</taxon>
        <taxon>Bacillota</taxon>
        <taxon>Clostridia</taxon>
        <taxon>Eubacteriales</taxon>
        <taxon>Butyricicoccaceae</taxon>
        <taxon>Butyricicoccus</taxon>
    </lineage>
</organism>
<accession>A0ABS6EQV1</accession>
<keyword evidence="1" id="KW-1133">Transmembrane helix</keyword>
<name>A0ABS6EQV1_9FIRM</name>
<dbReference type="EMBL" id="JAHLQI010000001">
    <property type="protein sequence ID" value="MBU5489235.1"/>
    <property type="molecule type" value="Genomic_DNA"/>
</dbReference>
<evidence type="ECO:0000313" key="2">
    <source>
        <dbReference type="EMBL" id="MBU5489235.1"/>
    </source>
</evidence>
<keyword evidence="1" id="KW-0472">Membrane</keyword>
<dbReference type="Proteomes" id="UP000783588">
    <property type="component" value="Unassembled WGS sequence"/>
</dbReference>
<protein>
    <submittedName>
        <fullName evidence="2">Uncharacterized protein</fullName>
    </submittedName>
</protein>
<gene>
    <name evidence="2" type="ORF">KQI75_01100</name>
</gene>
<reference evidence="2 3" key="1">
    <citation type="submission" date="2021-06" db="EMBL/GenBank/DDBJ databases">
        <authorList>
            <person name="Sun Q."/>
            <person name="Li D."/>
        </authorList>
    </citation>
    <scope>NUCLEOTIDE SEQUENCE [LARGE SCALE GENOMIC DNA]</scope>
    <source>
        <strain evidence="2 3">MSJd-7</strain>
    </source>
</reference>